<name>A0ABV6SNN8_AZOPA</name>
<dbReference type="RefSeq" id="WP_376947933.1">
    <property type="nucleotide sequence ID" value="NZ_JBHLSS010000107.1"/>
</dbReference>
<keyword evidence="8" id="KW-0540">Nuclease</keyword>
<keyword evidence="9" id="KW-1185">Reference proteome</keyword>
<evidence type="ECO:0000313" key="9">
    <source>
        <dbReference type="Proteomes" id="UP001589891"/>
    </source>
</evidence>
<feature type="domain" description="Probable transposase IS891/IS1136/IS1341" evidence="6">
    <location>
        <begin position="1"/>
        <end position="69"/>
    </location>
</feature>
<sequence>RLRRLSRSLSRKQKGSANSKKARTRLARLHARIANIRQDALHQLTTGLTRRFPVIGIEDLNVAGMMKNRRLARSIADRGFFEFRRQLDYKREMRGGEVVVADRWFASSKTCSCCGHVRESLPLAVRTWTCPDCQARHDRDGNAAINLKHYAVSSTVSACGGEGAGSGGNARVKPAPSKQEVSKKLPMGSFG</sequence>
<proteinExistence type="inferred from homology"/>
<dbReference type="NCBIfam" id="NF040570">
    <property type="entry name" value="guided_TnpB"/>
    <property type="match status" value="1"/>
</dbReference>
<evidence type="ECO:0000259" key="6">
    <source>
        <dbReference type="Pfam" id="PF01385"/>
    </source>
</evidence>
<organism evidence="8 9">
    <name type="scientific">Azorhizophilus paspali</name>
    <name type="common">Azotobacter paspali</name>
    <dbReference type="NCBI Taxonomy" id="69963"/>
    <lineage>
        <taxon>Bacteria</taxon>
        <taxon>Pseudomonadati</taxon>
        <taxon>Pseudomonadota</taxon>
        <taxon>Gammaproteobacteria</taxon>
        <taxon>Pseudomonadales</taxon>
        <taxon>Pseudomonadaceae</taxon>
        <taxon>Azorhizophilus</taxon>
    </lineage>
</organism>
<dbReference type="Pfam" id="PF01385">
    <property type="entry name" value="OrfB_IS605"/>
    <property type="match status" value="1"/>
</dbReference>
<evidence type="ECO:0000256" key="2">
    <source>
        <dbReference type="ARBA" id="ARBA00022578"/>
    </source>
</evidence>
<keyword evidence="2" id="KW-0815">Transposition</keyword>
<accession>A0ABV6SNN8</accession>
<feature type="domain" description="Cas12f1-like TNB" evidence="7">
    <location>
        <begin position="80"/>
        <end position="147"/>
    </location>
</feature>
<dbReference type="Pfam" id="PF07282">
    <property type="entry name" value="Cas12f1-like_TNB"/>
    <property type="match status" value="1"/>
</dbReference>
<dbReference type="GO" id="GO:0004519">
    <property type="term" value="F:endonuclease activity"/>
    <property type="evidence" value="ECO:0007669"/>
    <property type="project" value="UniProtKB-KW"/>
</dbReference>
<evidence type="ECO:0000313" key="8">
    <source>
        <dbReference type="EMBL" id="MFC0711162.1"/>
    </source>
</evidence>
<keyword evidence="8" id="KW-0378">Hydrolase</keyword>
<evidence type="ECO:0000256" key="3">
    <source>
        <dbReference type="ARBA" id="ARBA00023125"/>
    </source>
</evidence>
<evidence type="ECO:0000256" key="1">
    <source>
        <dbReference type="ARBA" id="ARBA00008761"/>
    </source>
</evidence>
<feature type="region of interest" description="Disordered" evidence="5">
    <location>
        <begin position="163"/>
        <end position="191"/>
    </location>
</feature>
<dbReference type="InterPro" id="IPR001959">
    <property type="entry name" value="Transposase"/>
</dbReference>
<evidence type="ECO:0000259" key="7">
    <source>
        <dbReference type="Pfam" id="PF07282"/>
    </source>
</evidence>
<reference evidence="8 9" key="1">
    <citation type="submission" date="2024-09" db="EMBL/GenBank/DDBJ databases">
        <authorList>
            <person name="Sun Q."/>
            <person name="Mori K."/>
        </authorList>
    </citation>
    <scope>NUCLEOTIDE SEQUENCE [LARGE SCALE GENOMIC DNA]</scope>
    <source>
        <strain evidence="8 9">NCAIM B.01794</strain>
    </source>
</reference>
<evidence type="ECO:0000256" key="5">
    <source>
        <dbReference type="SAM" id="MobiDB-lite"/>
    </source>
</evidence>
<protein>
    <submittedName>
        <fullName evidence="8">RNA-guided endonuclease InsQ/TnpB family protein</fullName>
    </submittedName>
</protein>
<comment type="similarity">
    <text evidence="1">In the C-terminal section; belongs to the transposase 35 family.</text>
</comment>
<dbReference type="InterPro" id="IPR010095">
    <property type="entry name" value="Cas12f1-like_TNB"/>
</dbReference>
<dbReference type="Proteomes" id="UP001589891">
    <property type="component" value="Unassembled WGS sequence"/>
</dbReference>
<comment type="caution">
    <text evidence="8">The sequence shown here is derived from an EMBL/GenBank/DDBJ whole genome shotgun (WGS) entry which is preliminary data.</text>
</comment>
<keyword evidence="4" id="KW-0233">DNA recombination</keyword>
<dbReference type="EMBL" id="JBHLSS010000107">
    <property type="protein sequence ID" value="MFC0711162.1"/>
    <property type="molecule type" value="Genomic_DNA"/>
</dbReference>
<evidence type="ECO:0000256" key="4">
    <source>
        <dbReference type="ARBA" id="ARBA00023172"/>
    </source>
</evidence>
<feature type="non-terminal residue" evidence="8">
    <location>
        <position position="1"/>
    </location>
</feature>
<keyword evidence="8" id="KW-0255">Endonuclease</keyword>
<gene>
    <name evidence="8" type="ORF">ACFFGX_16940</name>
</gene>
<keyword evidence="3" id="KW-0238">DNA-binding</keyword>
<feature type="region of interest" description="Disordered" evidence="5">
    <location>
        <begin position="1"/>
        <end position="23"/>
    </location>
</feature>